<proteinExistence type="inferred from homology"/>
<comment type="similarity">
    <text evidence="10">Belongs to the TonB-dependent receptor family.</text>
</comment>
<dbReference type="PANTHER" id="PTHR30069:SF29">
    <property type="entry name" value="HEMOGLOBIN AND HEMOGLOBIN-HAPTOGLOBIN-BINDING PROTEIN 1-RELATED"/>
    <property type="match status" value="1"/>
</dbReference>
<evidence type="ECO:0000313" key="13">
    <source>
        <dbReference type="Proteomes" id="UP000463975"/>
    </source>
</evidence>
<keyword evidence="6" id="KW-0798">TonB box</keyword>
<gene>
    <name evidence="12" type="ORF">GT348_01945</name>
</gene>
<dbReference type="GO" id="GO:0015344">
    <property type="term" value="F:siderophore uptake transmembrane transporter activity"/>
    <property type="evidence" value="ECO:0007669"/>
    <property type="project" value="TreeGrafter"/>
</dbReference>
<dbReference type="Proteomes" id="UP000463975">
    <property type="component" value="Chromosome"/>
</dbReference>
<keyword evidence="8 12" id="KW-0675">Receptor</keyword>
<feature type="domain" description="TonB-dependent receptor-like beta-barrel" evidence="11">
    <location>
        <begin position="195"/>
        <end position="574"/>
    </location>
</feature>
<organism evidence="12 13">
    <name type="scientific">Aristophania vespae</name>
    <dbReference type="NCBI Taxonomy" id="2697033"/>
    <lineage>
        <taxon>Bacteria</taxon>
        <taxon>Pseudomonadati</taxon>
        <taxon>Pseudomonadota</taxon>
        <taxon>Alphaproteobacteria</taxon>
        <taxon>Acetobacterales</taxon>
        <taxon>Acetobacteraceae</taxon>
        <taxon>Aristophania</taxon>
    </lineage>
</organism>
<comment type="subcellular location">
    <subcellularLocation>
        <location evidence="1 10">Cell outer membrane</location>
        <topology evidence="1 10">Multi-pass membrane protein</topology>
    </subcellularLocation>
</comment>
<dbReference type="KEGG" id="bomb:GT348_01945"/>
<keyword evidence="13" id="KW-1185">Reference proteome</keyword>
<keyword evidence="9 10" id="KW-0998">Cell outer membrane</keyword>
<evidence type="ECO:0000256" key="3">
    <source>
        <dbReference type="ARBA" id="ARBA00022452"/>
    </source>
</evidence>
<dbReference type="InterPro" id="IPR039426">
    <property type="entry name" value="TonB-dep_rcpt-like"/>
</dbReference>
<evidence type="ECO:0000256" key="8">
    <source>
        <dbReference type="ARBA" id="ARBA00023170"/>
    </source>
</evidence>
<protein>
    <submittedName>
        <fullName evidence="12">TonB-dependent receptor</fullName>
    </submittedName>
</protein>
<keyword evidence="7 10" id="KW-0472">Membrane</keyword>
<name>A0A6P1NCH6_9PROT</name>
<evidence type="ECO:0000256" key="9">
    <source>
        <dbReference type="ARBA" id="ARBA00023237"/>
    </source>
</evidence>
<sequence length="626" mass="71688">MLRMPGVVQDGHGEVHVRGEHSNLTYRINGVMLPESLQGFGQELDTRIVQSFNLLTGTLPAQYGLRTAGIVDITTKKGTALNHNELSLYGGSYNTIIPSLQLGGTREKLDYFISLSYNHNTIGIENPTPSFRPIHDLTQQAKGFSYLSWHLNDLNRLTLITSVSYGDFHLPNTPNLEPAYPLEGHDWSKHDLNSRYLKDRQNEQNYYSILSYQYEGENLQFQLSPYFRYGRIAYDPDNVRDLIYQGVAQKQINDFTTGGMQADFSLDIATDHILRFGLLGRYTDEKLDTNTLLFPIDENERPISSKPRRIIDNSGNWAAETSAYIQDEFRITRTLTLNYGLRYDNFASSFKNDNQLSPRANIVWKPNRKISFHIGYARYFTPPSPQYLSSRSIDLYENTTNAPETHKNDKIKVEKSHYIDAGFIITPTRTLEISVDAFSKWAHNLLDSGQFGQAIILTPFNYRRAHVYGSEAGISWHSGPWRVFGNFSYVKTFGRDINSAQYHFDQEELDYAKRRGVTLDHQGKYTASAGLAWQTKRQLAYIDFLYGNGLRRGFANLGKQSPYDIFNIGYQYSFLHLVKDHTIKARMDVVNLFDKKYALHDGSGIGIYQAQYGQRRGTYFSVIGEF</sequence>
<dbReference type="InterPro" id="IPR000531">
    <property type="entry name" value="Beta-barrel_TonB"/>
</dbReference>
<dbReference type="PANTHER" id="PTHR30069">
    <property type="entry name" value="TONB-DEPENDENT OUTER MEMBRANE RECEPTOR"/>
    <property type="match status" value="1"/>
</dbReference>
<keyword evidence="5" id="KW-0732">Signal</keyword>
<dbReference type="Pfam" id="PF00593">
    <property type="entry name" value="TonB_dep_Rec_b-barrel"/>
    <property type="match status" value="1"/>
</dbReference>
<evidence type="ECO:0000313" key="12">
    <source>
        <dbReference type="EMBL" id="QHI96345.1"/>
    </source>
</evidence>
<dbReference type="Gene3D" id="2.40.170.20">
    <property type="entry name" value="TonB-dependent receptor, beta-barrel domain"/>
    <property type="match status" value="1"/>
</dbReference>
<evidence type="ECO:0000256" key="1">
    <source>
        <dbReference type="ARBA" id="ARBA00004571"/>
    </source>
</evidence>
<dbReference type="AlphaFoldDB" id="A0A6P1NCH6"/>
<evidence type="ECO:0000256" key="6">
    <source>
        <dbReference type="ARBA" id="ARBA00023077"/>
    </source>
</evidence>
<evidence type="ECO:0000256" key="4">
    <source>
        <dbReference type="ARBA" id="ARBA00022692"/>
    </source>
</evidence>
<evidence type="ECO:0000256" key="5">
    <source>
        <dbReference type="ARBA" id="ARBA00022729"/>
    </source>
</evidence>
<keyword evidence="4 10" id="KW-0812">Transmembrane</keyword>
<evidence type="ECO:0000259" key="11">
    <source>
        <dbReference type="Pfam" id="PF00593"/>
    </source>
</evidence>
<keyword evidence="3 10" id="KW-1134">Transmembrane beta strand</keyword>
<dbReference type="SUPFAM" id="SSF56935">
    <property type="entry name" value="Porins"/>
    <property type="match status" value="1"/>
</dbReference>
<dbReference type="InterPro" id="IPR036942">
    <property type="entry name" value="Beta-barrel_TonB_sf"/>
</dbReference>
<evidence type="ECO:0000256" key="10">
    <source>
        <dbReference type="PROSITE-ProRule" id="PRU01360"/>
    </source>
</evidence>
<reference evidence="12 13" key="1">
    <citation type="submission" date="2020-01" db="EMBL/GenBank/DDBJ databases">
        <title>Genome sequencing of strain KACC 21507.</title>
        <authorList>
            <person name="Heo J."/>
            <person name="Kim S.-J."/>
            <person name="Kim J.-S."/>
            <person name="Hong S.-B."/>
            <person name="Kwon S.-W."/>
        </authorList>
    </citation>
    <scope>NUCLEOTIDE SEQUENCE [LARGE SCALE GENOMIC DNA]</scope>
    <source>
        <strain evidence="12 13">KACC 21507</strain>
    </source>
</reference>
<dbReference type="EMBL" id="CP047652">
    <property type="protein sequence ID" value="QHI96345.1"/>
    <property type="molecule type" value="Genomic_DNA"/>
</dbReference>
<dbReference type="PROSITE" id="PS52016">
    <property type="entry name" value="TONB_DEPENDENT_REC_3"/>
    <property type="match status" value="1"/>
</dbReference>
<evidence type="ECO:0000256" key="7">
    <source>
        <dbReference type="ARBA" id="ARBA00023136"/>
    </source>
</evidence>
<dbReference type="GO" id="GO:0009279">
    <property type="term" value="C:cell outer membrane"/>
    <property type="evidence" value="ECO:0007669"/>
    <property type="project" value="UniProtKB-SubCell"/>
</dbReference>
<dbReference type="GO" id="GO:0044718">
    <property type="term" value="P:siderophore transmembrane transport"/>
    <property type="evidence" value="ECO:0007669"/>
    <property type="project" value="TreeGrafter"/>
</dbReference>
<evidence type="ECO:0000256" key="2">
    <source>
        <dbReference type="ARBA" id="ARBA00022448"/>
    </source>
</evidence>
<keyword evidence="2 10" id="KW-0813">Transport</keyword>
<accession>A0A6P1NCH6</accession>